<evidence type="ECO:0000313" key="3">
    <source>
        <dbReference type="EMBL" id="CAB4212770.1"/>
    </source>
</evidence>
<evidence type="ECO:0000313" key="1">
    <source>
        <dbReference type="EMBL" id="CAB4149702.1"/>
    </source>
</evidence>
<evidence type="ECO:0000313" key="2">
    <source>
        <dbReference type="EMBL" id="CAB4182801.1"/>
    </source>
</evidence>
<organism evidence="1">
    <name type="scientific">uncultured Caudovirales phage</name>
    <dbReference type="NCBI Taxonomy" id="2100421"/>
    <lineage>
        <taxon>Viruses</taxon>
        <taxon>Duplodnaviria</taxon>
        <taxon>Heunggongvirae</taxon>
        <taxon>Uroviricota</taxon>
        <taxon>Caudoviricetes</taxon>
        <taxon>Peduoviridae</taxon>
        <taxon>Maltschvirus</taxon>
        <taxon>Maltschvirus maltsch</taxon>
    </lineage>
</organism>
<proteinExistence type="predicted"/>
<sequence>MALVPIIKPIYPNVPDADGVPPLLRSVAGVQNNIALLAGDALSILALFDTPQWGLFTADGAPAFAGPTSAGLARVLEILGPGGLSVGEIEYRQEFRLSSAPQEAGAFLSYNKVNSPFQGRVSYIVGGTAAQRGAFLGIIESVEASLDLLSLVTPEKTYPSVTVVHHDYRRSAHAGVSMFVVDVWIEEVRITGTSAFTTTTAPAGASPANVGAVQPGVPTAAQSAAVPGGAPT</sequence>
<gene>
    <name evidence="2" type="ORF">UFOVP1081_22</name>
    <name evidence="3" type="ORF">UFOVP1433_22</name>
    <name evidence="1" type="ORF">UFOVP553_22</name>
</gene>
<protein>
    <submittedName>
        <fullName evidence="1">Uncharacterized protein</fullName>
    </submittedName>
</protein>
<name>A0A6J5MTF8_9CAUD</name>
<dbReference type="EMBL" id="LR797038">
    <property type="protein sequence ID" value="CAB4182801.1"/>
    <property type="molecule type" value="Genomic_DNA"/>
</dbReference>
<reference evidence="1" key="1">
    <citation type="submission" date="2020-04" db="EMBL/GenBank/DDBJ databases">
        <authorList>
            <person name="Chiriac C."/>
            <person name="Salcher M."/>
            <person name="Ghai R."/>
            <person name="Kavagutti S V."/>
        </authorList>
    </citation>
    <scope>NUCLEOTIDE SEQUENCE</scope>
</reference>
<accession>A0A6J5MTF8</accession>
<dbReference type="EMBL" id="LR796529">
    <property type="protein sequence ID" value="CAB4149702.1"/>
    <property type="molecule type" value="Genomic_DNA"/>
</dbReference>
<dbReference type="EMBL" id="LR797392">
    <property type="protein sequence ID" value="CAB4212770.1"/>
    <property type="molecule type" value="Genomic_DNA"/>
</dbReference>